<protein>
    <submittedName>
        <fullName evidence="2">Uncharacterized protein</fullName>
    </submittedName>
</protein>
<dbReference type="OrthoDB" id="8070010at2759"/>
<dbReference type="EMBL" id="JRES01000182">
    <property type="protein sequence ID" value="KNC33556.1"/>
    <property type="molecule type" value="Genomic_DNA"/>
</dbReference>
<dbReference type="Proteomes" id="UP000037069">
    <property type="component" value="Unassembled WGS sequence"/>
</dbReference>
<organism evidence="2 3">
    <name type="scientific">Lucilia cuprina</name>
    <name type="common">Green bottle fly</name>
    <name type="synonym">Australian sheep blowfly</name>
    <dbReference type="NCBI Taxonomy" id="7375"/>
    <lineage>
        <taxon>Eukaryota</taxon>
        <taxon>Metazoa</taxon>
        <taxon>Ecdysozoa</taxon>
        <taxon>Arthropoda</taxon>
        <taxon>Hexapoda</taxon>
        <taxon>Insecta</taxon>
        <taxon>Pterygota</taxon>
        <taxon>Neoptera</taxon>
        <taxon>Endopterygota</taxon>
        <taxon>Diptera</taxon>
        <taxon>Brachycera</taxon>
        <taxon>Muscomorpha</taxon>
        <taxon>Oestroidea</taxon>
        <taxon>Calliphoridae</taxon>
        <taxon>Luciliinae</taxon>
        <taxon>Lucilia</taxon>
    </lineage>
</organism>
<feature type="compositionally biased region" description="Low complexity" evidence="1">
    <location>
        <begin position="439"/>
        <end position="452"/>
    </location>
</feature>
<keyword evidence="3" id="KW-1185">Reference proteome</keyword>
<accession>A0A0L0CMP7</accession>
<evidence type="ECO:0000313" key="2">
    <source>
        <dbReference type="EMBL" id="KNC33556.1"/>
    </source>
</evidence>
<dbReference type="AlphaFoldDB" id="A0A0L0CMP7"/>
<feature type="compositionally biased region" description="Low complexity" evidence="1">
    <location>
        <begin position="391"/>
        <end position="408"/>
    </location>
</feature>
<feature type="compositionally biased region" description="Polar residues" evidence="1">
    <location>
        <begin position="339"/>
        <end position="365"/>
    </location>
</feature>
<feature type="region of interest" description="Disordered" evidence="1">
    <location>
        <begin position="306"/>
        <end position="472"/>
    </location>
</feature>
<comment type="caution">
    <text evidence="2">The sequence shown here is derived from an EMBL/GenBank/DDBJ whole genome shotgun (WGS) entry which is preliminary data.</text>
</comment>
<name>A0A0L0CMP7_LUCCU</name>
<evidence type="ECO:0000313" key="3">
    <source>
        <dbReference type="Proteomes" id="UP000037069"/>
    </source>
</evidence>
<gene>
    <name evidence="2" type="ORF">FF38_03834</name>
</gene>
<proteinExistence type="predicted"/>
<feature type="compositionally biased region" description="Basic and acidic residues" evidence="1">
    <location>
        <begin position="453"/>
        <end position="464"/>
    </location>
</feature>
<reference evidence="2 3" key="1">
    <citation type="journal article" date="2015" name="Nat. Commun.">
        <title>Lucilia cuprina genome unlocks parasitic fly biology to underpin future interventions.</title>
        <authorList>
            <person name="Anstead C.A."/>
            <person name="Korhonen P.K."/>
            <person name="Young N.D."/>
            <person name="Hall R.S."/>
            <person name="Jex A.R."/>
            <person name="Murali S.C."/>
            <person name="Hughes D.S."/>
            <person name="Lee S.F."/>
            <person name="Perry T."/>
            <person name="Stroehlein A.J."/>
            <person name="Ansell B.R."/>
            <person name="Breugelmans B."/>
            <person name="Hofmann A."/>
            <person name="Qu J."/>
            <person name="Dugan S."/>
            <person name="Lee S.L."/>
            <person name="Chao H."/>
            <person name="Dinh H."/>
            <person name="Han Y."/>
            <person name="Doddapaneni H.V."/>
            <person name="Worley K.C."/>
            <person name="Muzny D.M."/>
            <person name="Ioannidis P."/>
            <person name="Waterhouse R.M."/>
            <person name="Zdobnov E.M."/>
            <person name="James P.J."/>
            <person name="Bagnall N.H."/>
            <person name="Kotze A.C."/>
            <person name="Gibbs R.A."/>
            <person name="Richards S."/>
            <person name="Batterham P."/>
            <person name="Gasser R.B."/>
        </authorList>
    </citation>
    <scope>NUCLEOTIDE SEQUENCE [LARGE SCALE GENOMIC DNA]</scope>
    <source>
        <strain evidence="2 3">LS</strain>
        <tissue evidence="2">Full body</tissue>
    </source>
</reference>
<evidence type="ECO:0000256" key="1">
    <source>
        <dbReference type="SAM" id="MobiDB-lite"/>
    </source>
</evidence>
<sequence length="472" mass="53379">MVNYKLINLNMTNSKKISYLIFALCVIQWPMQLVESAVSAVASNSKATYARTDDKGQEVSSSILGSIYHKSRQSRCVTCYEDRRYGDDRSRYYGSYAARSGDDRASSWYYSGHDRYEDRGYRGADYDRYAAPVADRYGADRYGADRYGADRYGADRYGADRYGADRYGADRYGADKYGGYRDDRYGARPAFDRYDTRTRVPYERPAAYDRGESRGYGYDNRDRYYGADRGSSDYYGRDRYYDRPRYGAGAGATSGYGSYDRDYYDRYSPRYDFRHYRPWDDSYRGQSSYDSTGHGQYYAKGTQEDRRYLPEPGYNSPAISPCGVRKPNCPYDPQEGGTRVTSGTIDSGSYNMGVSQTTYNTNSHTNRNDSSKGSGSTGGWSYMREDDEQPSRGGSNNSGSNTSNSNNNNRDRNRDQQSSAYGALLDRDSNLIAVEPVKSNDNANNDSMASSDQQKDKNAEETGKQSDNGQNS</sequence>